<dbReference type="Proteomes" id="UP001218218">
    <property type="component" value="Unassembled WGS sequence"/>
</dbReference>
<protein>
    <submittedName>
        <fullName evidence="1">Uncharacterized protein</fullName>
    </submittedName>
</protein>
<dbReference type="EMBL" id="JARIHO010000012">
    <property type="protein sequence ID" value="KAJ7352666.1"/>
    <property type="molecule type" value="Genomic_DNA"/>
</dbReference>
<proteinExistence type="predicted"/>
<name>A0AAD7EWC8_9AGAR</name>
<evidence type="ECO:0000313" key="2">
    <source>
        <dbReference type="Proteomes" id="UP001218218"/>
    </source>
</evidence>
<comment type="caution">
    <text evidence="1">The sequence shown here is derived from an EMBL/GenBank/DDBJ whole genome shotgun (WGS) entry which is preliminary data.</text>
</comment>
<accession>A0AAD7EWC8</accession>
<evidence type="ECO:0000313" key="1">
    <source>
        <dbReference type="EMBL" id="KAJ7352666.1"/>
    </source>
</evidence>
<gene>
    <name evidence="1" type="ORF">DFH08DRAFT_859590</name>
</gene>
<reference evidence="1" key="1">
    <citation type="submission" date="2023-03" db="EMBL/GenBank/DDBJ databases">
        <title>Massive genome expansion in bonnet fungi (Mycena s.s.) driven by repeated elements and novel gene families across ecological guilds.</title>
        <authorList>
            <consortium name="Lawrence Berkeley National Laboratory"/>
            <person name="Harder C.B."/>
            <person name="Miyauchi S."/>
            <person name="Viragh M."/>
            <person name="Kuo A."/>
            <person name="Thoen E."/>
            <person name="Andreopoulos B."/>
            <person name="Lu D."/>
            <person name="Skrede I."/>
            <person name="Drula E."/>
            <person name="Henrissat B."/>
            <person name="Morin E."/>
            <person name="Kohler A."/>
            <person name="Barry K."/>
            <person name="LaButti K."/>
            <person name="Morin E."/>
            <person name="Salamov A."/>
            <person name="Lipzen A."/>
            <person name="Mereny Z."/>
            <person name="Hegedus B."/>
            <person name="Baldrian P."/>
            <person name="Stursova M."/>
            <person name="Weitz H."/>
            <person name="Taylor A."/>
            <person name="Grigoriev I.V."/>
            <person name="Nagy L.G."/>
            <person name="Martin F."/>
            <person name="Kauserud H."/>
        </authorList>
    </citation>
    <scope>NUCLEOTIDE SEQUENCE</scope>
    <source>
        <strain evidence="1">CBHHK002</strain>
    </source>
</reference>
<organism evidence="1 2">
    <name type="scientific">Mycena albidolilacea</name>
    <dbReference type="NCBI Taxonomy" id="1033008"/>
    <lineage>
        <taxon>Eukaryota</taxon>
        <taxon>Fungi</taxon>
        <taxon>Dikarya</taxon>
        <taxon>Basidiomycota</taxon>
        <taxon>Agaricomycotina</taxon>
        <taxon>Agaricomycetes</taxon>
        <taxon>Agaricomycetidae</taxon>
        <taxon>Agaricales</taxon>
        <taxon>Marasmiineae</taxon>
        <taxon>Mycenaceae</taxon>
        <taxon>Mycena</taxon>
    </lineage>
</organism>
<sequence>MCIQRQRALRQTHLVVVVVFYPHVALSHRVVRPKRQTSYIHISFLLFPLHLSISLSSFRSPTSSLHVCLRGGQPTLPARRRVVGDLSVHAAHNHDCASAA</sequence>
<keyword evidence="2" id="KW-1185">Reference proteome</keyword>
<dbReference type="AlphaFoldDB" id="A0AAD7EWC8"/>